<dbReference type="PANTHER" id="PTHR43386">
    <property type="entry name" value="OLIGOPEPTIDE TRANSPORT SYSTEM PERMEASE PROTEIN APPC"/>
    <property type="match status" value="1"/>
</dbReference>
<dbReference type="Gene3D" id="1.10.3720.10">
    <property type="entry name" value="MetI-like"/>
    <property type="match status" value="1"/>
</dbReference>
<evidence type="ECO:0000256" key="6">
    <source>
        <dbReference type="ARBA" id="ARBA00023136"/>
    </source>
</evidence>
<feature type="transmembrane region" description="Helical" evidence="8">
    <location>
        <begin position="219"/>
        <end position="240"/>
    </location>
</feature>
<comment type="subcellular location">
    <subcellularLocation>
        <location evidence="1 8">Cell membrane</location>
        <topology evidence="1 8">Multi-pass membrane protein</topology>
    </subcellularLocation>
</comment>
<accession>A0A2X4VQG3</accession>
<evidence type="ECO:0000256" key="8">
    <source>
        <dbReference type="RuleBase" id="RU363032"/>
    </source>
</evidence>
<keyword evidence="4 8" id="KW-0812">Transmembrane</keyword>
<proteinExistence type="inferred from homology"/>
<dbReference type="GO" id="GO:0005886">
    <property type="term" value="C:plasma membrane"/>
    <property type="evidence" value="ECO:0007669"/>
    <property type="project" value="UniProtKB-SubCell"/>
</dbReference>
<dbReference type="InterPro" id="IPR000515">
    <property type="entry name" value="MetI-like"/>
</dbReference>
<evidence type="ECO:0000256" key="5">
    <source>
        <dbReference type="ARBA" id="ARBA00022989"/>
    </source>
</evidence>
<dbReference type="InterPro" id="IPR035906">
    <property type="entry name" value="MetI-like_sf"/>
</dbReference>
<dbReference type="GO" id="GO:0055085">
    <property type="term" value="P:transmembrane transport"/>
    <property type="evidence" value="ECO:0007669"/>
    <property type="project" value="InterPro"/>
</dbReference>
<keyword evidence="11" id="KW-1185">Reference proteome</keyword>
<dbReference type="RefSeq" id="WP_066142358.1">
    <property type="nucleotide sequence ID" value="NZ_CBCSGM010000002.1"/>
</dbReference>
<dbReference type="InterPro" id="IPR025966">
    <property type="entry name" value="OppC_N"/>
</dbReference>
<comment type="similarity">
    <text evidence="7">Belongs to the binding-protein-dependent transport system permease family. OppBC subfamily.</text>
</comment>
<dbReference type="InterPro" id="IPR050366">
    <property type="entry name" value="BP-dependent_transpt_permease"/>
</dbReference>
<feature type="transmembrane region" description="Helical" evidence="8">
    <location>
        <begin position="33"/>
        <end position="54"/>
    </location>
</feature>
<feature type="transmembrane region" description="Helical" evidence="8">
    <location>
        <begin position="265"/>
        <end position="286"/>
    </location>
</feature>
<evidence type="ECO:0000313" key="11">
    <source>
        <dbReference type="Proteomes" id="UP000249134"/>
    </source>
</evidence>
<dbReference type="KEGG" id="blen:NCTC4824_00703"/>
<evidence type="ECO:0000256" key="7">
    <source>
        <dbReference type="ARBA" id="ARBA00024202"/>
    </source>
</evidence>
<keyword evidence="6 8" id="KW-0472">Membrane</keyword>
<dbReference type="InterPro" id="IPR053385">
    <property type="entry name" value="ABC_transport_permease"/>
</dbReference>
<sequence length="296" mass="32036">MAQQTVQPTVRKQSNPKVEYYKTIWKRLRKNKAAVVGGILILFFIVTSIIGPLFTSYDPNEVDILNKVQGPSAEHWFGTDNFGRDIFTRIIHGMSLTLFVGFFSVVIGGVIGVFFGVISGYYGGVLDTIIMRVMDILLAFPGIILALAIVSVLGGSLTNVIIAVGIFSIPAFARIVRGSTLTVRKLEYIDAVRALGASDARIIFKHILPNVMSPIIVQATLRIATAVLTASGLSFLGLGAKPPTPEWGAMLSDGRSYMAEAPHMVLVPGIMIVLVVLAFNIFGDGLRDALDPKMKK</sequence>
<dbReference type="PROSITE" id="PS50928">
    <property type="entry name" value="ABC_TM1"/>
    <property type="match status" value="1"/>
</dbReference>
<gene>
    <name evidence="10" type="primary">gsiD_1</name>
    <name evidence="10" type="ORF">NCTC4824_00703</name>
</gene>
<feature type="transmembrane region" description="Helical" evidence="8">
    <location>
        <begin position="136"/>
        <end position="154"/>
    </location>
</feature>
<name>A0A2X4VQG3_LEDLE</name>
<feature type="domain" description="ABC transmembrane type-1" evidence="9">
    <location>
        <begin position="94"/>
        <end position="283"/>
    </location>
</feature>
<dbReference type="SUPFAM" id="SSF161098">
    <property type="entry name" value="MetI-like"/>
    <property type="match status" value="1"/>
</dbReference>
<dbReference type="Pfam" id="PF00528">
    <property type="entry name" value="BPD_transp_1"/>
    <property type="match status" value="1"/>
</dbReference>
<dbReference type="AlphaFoldDB" id="A0A2X4VQG3"/>
<protein>
    <submittedName>
        <fullName evidence="10">Oligopeptide ABC transporter permease</fullName>
    </submittedName>
</protein>
<feature type="transmembrane region" description="Helical" evidence="8">
    <location>
        <begin position="98"/>
        <end position="124"/>
    </location>
</feature>
<evidence type="ECO:0000256" key="1">
    <source>
        <dbReference type="ARBA" id="ARBA00004651"/>
    </source>
</evidence>
<dbReference type="Pfam" id="PF12911">
    <property type="entry name" value="OppC_N"/>
    <property type="match status" value="1"/>
</dbReference>
<dbReference type="CDD" id="cd06261">
    <property type="entry name" value="TM_PBP2"/>
    <property type="match status" value="1"/>
</dbReference>
<feature type="transmembrane region" description="Helical" evidence="8">
    <location>
        <begin position="160"/>
        <end position="176"/>
    </location>
</feature>
<organism evidence="10 11">
    <name type="scientific">Lederbergia lenta</name>
    <name type="common">Bacillus lentus</name>
    <dbReference type="NCBI Taxonomy" id="1467"/>
    <lineage>
        <taxon>Bacteria</taxon>
        <taxon>Bacillati</taxon>
        <taxon>Bacillota</taxon>
        <taxon>Bacilli</taxon>
        <taxon>Bacillales</taxon>
        <taxon>Bacillaceae</taxon>
        <taxon>Lederbergia</taxon>
    </lineage>
</organism>
<dbReference type="EMBL" id="LS483476">
    <property type="protein sequence ID" value="SQI53213.1"/>
    <property type="molecule type" value="Genomic_DNA"/>
</dbReference>
<keyword evidence="5 8" id="KW-1133">Transmembrane helix</keyword>
<dbReference type="NCBIfam" id="NF045474">
    <property type="entry name" value="Opp2C"/>
    <property type="match status" value="1"/>
</dbReference>
<evidence type="ECO:0000256" key="3">
    <source>
        <dbReference type="ARBA" id="ARBA00022475"/>
    </source>
</evidence>
<dbReference type="Proteomes" id="UP000249134">
    <property type="component" value="Chromosome 1"/>
</dbReference>
<evidence type="ECO:0000256" key="4">
    <source>
        <dbReference type="ARBA" id="ARBA00022692"/>
    </source>
</evidence>
<evidence type="ECO:0000313" key="10">
    <source>
        <dbReference type="EMBL" id="SQI53213.1"/>
    </source>
</evidence>
<evidence type="ECO:0000256" key="2">
    <source>
        <dbReference type="ARBA" id="ARBA00022448"/>
    </source>
</evidence>
<reference evidence="10 11" key="1">
    <citation type="submission" date="2018-06" db="EMBL/GenBank/DDBJ databases">
        <authorList>
            <consortium name="Pathogen Informatics"/>
            <person name="Doyle S."/>
        </authorList>
    </citation>
    <scope>NUCLEOTIDE SEQUENCE [LARGE SCALE GENOMIC DNA]</scope>
    <source>
        <strain evidence="10 11">NCTC4824</strain>
    </source>
</reference>
<evidence type="ECO:0000259" key="9">
    <source>
        <dbReference type="PROSITE" id="PS50928"/>
    </source>
</evidence>
<dbReference type="STRING" id="1348624.GCA_001591545_02510"/>
<dbReference type="PANTHER" id="PTHR43386:SF1">
    <property type="entry name" value="D,D-DIPEPTIDE TRANSPORT SYSTEM PERMEASE PROTEIN DDPC-RELATED"/>
    <property type="match status" value="1"/>
</dbReference>
<keyword evidence="3" id="KW-1003">Cell membrane</keyword>
<keyword evidence="2 8" id="KW-0813">Transport</keyword>